<dbReference type="InterPro" id="IPR005467">
    <property type="entry name" value="His_kinase_dom"/>
</dbReference>
<dbReference type="Pfam" id="PF00072">
    <property type="entry name" value="Response_reg"/>
    <property type="match status" value="1"/>
</dbReference>
<dbReference type="STRING" id="320778.ABT57_12685"/>
<dbReference type="SMART" id="SM00448">
    <property type="entry name" value="REC"/>
    <property type="match status" value="1"/>
</dbReference>
<dbReference type="PRINTS" id="PR00344">
    <property type="entry name" value="BCTRLSENSOR"/>
</dbReference>
<feature type="domain" description="Response regulatory" evidence="9">
    <location>
        <begin position="621"/>
        <end position="738"/>
    </location>
</feature>
<feature type="modified residue" description="4-aspartylphosphate" evidence="6">
    <location>
        <position position="671"/>
    </location>
</feature>
<keyword evidence="5" id="KW-0418">Kinase</keyword>
<dbReference type="SMART" id="SM00387">
    <property type="entry name" value="HATPase_c"/>
    <property type="match status" value="1"/>
</dbReference>
<dbReference type="InterPro" id="IPR036097">
    <property type="entry name" value="HisK_dim/P_sf"/>
</dbReference>
<organism evidence="10 11">
    <name type="scientific">Photobacterium ganghwense</name>
    <dbReference type="NCBI Taxonomy" id="320778"/>
    <lineage>
        <taxon>Bacteria</taxon>
        <taxon>Pseudomonadati</taxon>
        <taxon>Pseudomonadota</taxon>
        <taxon>Gammaproteobacteria</taxon>
        <taxon>Vibrionales</taxon>
        <taxon>Vibrionaceae</taxon>
        <taxon>Photobacterium</taxon>
    </lineage>
</organism>
<dbReference type="InterPro" id="IPR004358">
    <property type="entry name" value="Sig_transdc_His_kin-like_C"/>
</dbReference>
<name>A0A0J1HAK4_9GAMM</name>
<dbReference type="InterPro" id="IPR003661">
    <property type="entry name" value="HisK_dim/P_dom"/>
</dbReference>
<evidence type="ECO:0000256" key="7">
    <source>
        <dbReference type="SAM" id="Phobius"/>
    </source>
</evidence>
<dbReference type="RefSeq" id="WP_242551885.1">
    <property type="nucleotide sequence ID" value="NZ_CP071325.1"/>
</dbReference>
<sequence>MIYSFVMVMSLLMVVLYVTKLTVLRAEQSVQLAMSMAQPLGAERSAYVRAKAPGKAGGVDHPVMPVDTDVFAKTETPSKTGMPYMTDDRLKEEAFTLKHAEALVEQLFKHDDNITRLVVTLSGDNKVNSVEVIGTRLAHRQSEEAICSSGLCTSEIAVSALEATELEASELGESQLCSSVCCPSVKGYPLWTLNITGSLGDPPQKSMVYQVDYCIAVMWFSAFSKALPLLVIYLMSLSAAFVILYRWLHRQSQESRRLLETGLAMTEQLTEELRDCRQPAPSTFDSSVSSQLKQYPDIWANVSHELCTPLNGILGFVQCLEHEHALSDKPLYKGGDKGRNKGIDKEASDVAKAKSHKDEILPAAKEAEIAAPTPASTVETVSPMLEQTAFIKQAALTLNHSIEGLLDYLRLEQGDVVTEMQCVRVSQLVRQCVDNITARATEKRLRLDVRLPSDANLPVMLDTQHLQKIIGCLLDNAVKFTDDGEIRVSVTLTPQAAVLLQNGEPEGDRSVSERVPLSYVDIDIRIQDSGGGIPVNRLQAVFRPFIQADAAVAEHYGGLGLGLTIASRLAKLMGARLRLNSSKGKGVECCLTLTANQATQGTLPVEEAFRTCDLSRFKACSVLVADDSKVNQLLVKALLVSMGMSRIRFADDGRQAVAAVKADQPDVVLMDCQMPQMNGIEATAAIRRYYGSNQLPVVALTANVSETERQRCLNAGMNDFVTKPVFKTELFQALWTVLEAKQPK</sequence>
<keyword evidence="7" id="KW-1133">Transmembrane helix</keyword>
<dbReference type="PROSITE" id="PS50109">
    <property type="entry name" value="HIS_KIN"/>
    <property type="match status" value="1"/>
</dbReference>
<dbReference type="Pfam" id="PF02518">
    <property type="entry name" value="HATPase_c"/>
    <property type="match status" value="1"/>
</dbReference>
<dbReference type="AlphaFoldDB" id="A0A0J1HAK4"/>
<dbReference type="CDD" id="cd00082">
    <property type="entry name" value="HisKA"/>
    <property type="match status" value="1"/>
</dbReference>
<feature type="domain" description="Histidine kinase" evidence="8">
    <location>
        <begin position="301"/>
        <end position="597"/>
    </location>
</feature>
<dbReference type="SUPFAM" id="SSF47384">
    <property type="entry name" value="Homodimeric domain of signal transducing histidine kinase"/>
    <property type="match status" value="1"/>
</dbReference>
<gene>
    <name evidence="10" type="ORF">ABT57_12685</name>
</gene>
<evidence type="ECO:0000313" key="10">
    <source>
        <dbReference type="EMBL" id="KLV08679.1"/>
    </source>
</evidence>
<dbReference type="InterPro" id="IPR003594">
    <property type="entry name" value="HATPase_dom"/>
</dbReference>
<dbReference type="EMBL" id="LDOU01000013">
    <property type="protein sequence ID" value="KLV08679.1"/>
    <property type="molecule type" value="Genomic_DNA"/>
</dbReference>
<keyword evidence="7" id="KW-0472">Membrane</keyword>
<proteinExistence type="predicted"/>
<reference evidence="10 11" key="1">
    <citation type="submission" date="2015-05" db="EMBL/GenBank/DDBJ databases">
        <title>Photobacterium galathea sp. nov.</title>
        <authorList>
            <person name="Machado H."/>
            <person name="Gram L."/>
        </authorList>
    </citation>
    <scope>NUCLEOTIDE SEQUENCE [LARGE SCALE GENOMIC DNA]</scope>
    <source>
        <strain evidence="10 11">DSM 22954</strain>
    </source>
</reference>
<dbReference type="Gene3D" id="3.40.50.2300">
    <property type="match status" value="1"/>
</dbReference>
<keyword evidence="4" id="KW-0808">Transferase</keyword>
<evidence type="ECO:0000256" key="2">
    <source>
        <dbReference type="ARBA" id="ARBA00012438"/>
    </source>
</evidence>
<evidence type="ECO:0000313" key="11">
    <source>
        <dbReference type="Proteomes" id="UP000035909"/>
    </source>
</evidence>
<dbReference type="PANTHER" id="PTHR43047:SF64">
    <property type="entry name" value="HISTIDINE KINASE CONTAINING CHEY-HOMOLOGOUS RECEIVER DOMAIN AND PAS DOMAIN-RELATED"/>
    <property type="match status" value="1"/>
</dbReference>
<keyword evidence="3 6" id="KW-0597">Phosphoprotein</keyword>
<dbReference type="Gene3D" id="1.10.287.130">
    <property type="match status" value="1"/>
</dbReference>
<dbReference type="InterPro" id="IPR001789">
    <property type="entry name" value="Sig_transdc_resp-reg_receiver"/>
</dbReference>
<dbReference type="CDD" id="cd17546">
    <property type="entry name" value="REC_hyHK_CKI1_RcsC-like"/>
    <property type="match status" value="1"/>
</dbReference>
<comment type="catalytic activity">
    <reaction evidence="1">
        <text>ATP + protein L-histidine = ADP + protein N-phospho-L-histidine.</text>
        <dbReference type="EC" id="2.7.13.3"/>
    </reaction>
</comment>
<evidence type="ECO:0000259" key="9">
    <source>
        <dbReference type="PROSITE" id="PS50110"/>
    </source>
</evidence>
<evidence type="ECO:0000256" key="6">
    <source>
        <dbReference type="PROSITE-ProRule" id="PRU00169"/>
    </source>
</evidence>
<evidence type="ECO:0000256" key="5">
    <source>
        <dbReference type="ARBA" id="ARBA00022777"/>
    </source>
</evidence>
<dbReference type="InterPro" id="IPR011006">
    <property type="entry name" value="CheY-like_superfamily"/>
</dbReference>
<evidence type="ECO:0000256" key="3">
    <source>
        <dbReference type="ARBA" id="ARBA00022553"/>
    </source>
</evidence>
<dbReference type="SUPFAM" id="SSF52172">
    <property type="entry name" value="CheY-like"/>
    <property type="match status" value="1"/>
</dbReference>
<keyword evidence="7" id="KW-0812">Transmembrane</keyword>
<dbReference type="EC" id="2.7.13.3" evidence="2"/>
<dbReference type="Gene3D" id="3.30.565.10">
    <property type="entry name" value="Histidine kinase-like ATPase, C-terminal domain"/>
    <property type="match status" value="1"/>
</dbReference>
<comment type="caution">
    <text evidence="10">The sequence shown here is derived from an EMBL/GenBank/DDBJ whole genome shotgun (WGS) entry which is preliminary data.</text>
</comment>
<evidence type="ECO:0000259" key="8">
    <source>
        <dbReference type="PROSITE" id="PS50109"/>
    </source>
</evidence>
<dbReference type="SUPFAM" id="SSF55874">
    <property type="entry name" value="ATPase domain of HSP90 chaperone/DNA topoisomerase II/histidine kinase"/>
    <property type="match status" value="1"/>
</dbReference>
<evidence type="ECO:0000256" key="4">
    <source>
        <dbReference type="ARBA" id="ARBA00022679"/>
    </source>
</evidence>
<protein>
    <recommendedName>
        <fullName evidence="2">histidine kinase</fullName>
        <ecNumber evidence="2">2.7.13.3</ecNumber>
    </recommendedName>
</protein>
<accession>A0A0J1HAK4</accession>
<dbReference type="Proteomes" id="UP000035909">
    <property type="component" value="Unassembled WGS sequence"/>
</dbReference>
<feature type="transmembrane region" description="Helical" evidence="7">
    <location>
        <begin position="226"/>
        <end position="248"/>
    </location>
</feature>
<keyword evidence="11" id="KW-1185">Reference proteome</keyword>
<dbReference type="PROSITE" id="PS50110">
    <property type="entry name" value="RESPONSE_REGULATORY"/>
    <property type="match status" value="1"/>
</dbReference>
<evidence type="ECO:0000256" key="1">
    <source>
        <dbReference type="ARBA" id="ARBA00000085"/>
    </source>
</evidence>
<dbReference type="GO" id="GO:0000155">
    <property type="term" value="F:phosphorelay sensor kinase activity"/>
    <property type="evidence" value="ECO:0007669"/>
    <property type="project" value="InterPro"/>
</dbReference>
<dbReference type="PANTHER" id="PTHR43047">
    <property type="entry name" value="TWO-COMPONENT HISTIDINE PROTEIN KINASE"/>
    <property type="match status" value="1"/>
</dbReference>
<dbReference type="PATRIC" id="fig|320778.3.peg.2768"/>
<dbReference type="InterPro" id="IPR036890">
    <property type="entry name" value="HATPase_C_sf"/>
</dbReference>